<sequence>MVLAALSTNNNTCGTDSVISSDGKDSHISSDNSINDADYAPSSEDSEILHTENCSTNTNMPSTSNAKVPPESLIDERNYKPKKTVNNIQALKQRQPWPEENLSPIYILLQPTMNHQRFLRKRSKVQLAALEVKNVHKAISRYGTLPKGARIGAYLESLRQSGISTNHEQTQQQAVNPILSEQKESPPRSLSPRTNIRTQPQMIRSNSSSGVTTFHAPQPPSSPTASKFTRNRANISRTNATEQQPCNLWTFKVAQNQGSFRGGSPSRSVQPTLADLEFPPPPTDLPPPPEEFDSPIDSSADAYQIMTTSAELKRRCVPISPLTSRKLTEESECTEINDVSNLQPSVEEASSRFGVSLRKREPSSDSCSSTKDVKEEIKDRSPQRTSLSLTSPSIEGKSPISNDSDIPIVGSPLDPLPPPPTFPDIDDVPESCKDQSANVNPLDDIKIQSKAFKNNKLVKEIELKLVTEIKERADQKVKYPKGSPTENTGMVVTSSICHDPVTQLVTELSECLNLDRDRDSDVKKNSQGNVQGLHKSGCIIEGNGSSFVTQLKKNEQVVYSKKTNTSGQHEKLESSDSTIIIDFKSRLRKVDNYNEKSKSGLQEDDERTETKVASEVDNQCKRESTASSDSGNLKIEEFDDKRKSTGSISSLKKIWETKEANENSTNVQLSPKLSMKNPKGEEIEASTIDTSDDSIKFVKDKKIWPPANEEKPTIPTKPPVKAIKPIISSRPAGSAIYATPIPNSANGKPPISAKPTNVDTKTPDDDVKMSTTKAITTDKSGKDNILEISQALETTLNSIKTNSTVSTTSWLQLSDKIGLLHTSCMDYADNVVPAHTKFHFRELLTRLEAQARQLRSAGSRNTSENTRYLNEVMNTIKDVVNVVLR</sequence>
<protein>
    <submittedName>
        <fullName evidence="3">F-actin binding</fullName>
    </submittedName>
</protein>
<feature type="region of interest" description="Disordered" evidence="1">
    <location>
        <begin position="1"/>
        <end position="46"/>
    </location>
</feature>
<feature type="region of interest" description="Disordered" evidence="1">
    <location>
        <begin position="345"/>
        <end position="412"/>
    </location>
</feature>
<feature type="compositionally biased region" description="Polar residues" evidence="1">
    <location>
        <begin position="1"/>
        <end position="20"/>
    </location>
</feature>
<feature type="compositionally biased region" description="Polar residues" evidence="1">
    <location>
        <begin position="257"/>
        <end position="271"/>
    </location>
</feature>
<feature type="domain" description="F-actin binding" evidence="2">
    <location>
        <begin position="749"/>
        <end position="885"/>
    </location>
</feature>
<feature type="compositionally biased region" description="Polar residues" evidence="1">
    <location>
        <begin position="191"/>
        <end position="212"/>
    </location>
</feature>
<dbReference type="Pfam" id="PF08919">
    <property type="entry name" value="F_actin_bind"/>
    <property type="match status" value="1"/>
</dbReference>
<dbReference type="GO" id="GO:0005524">
    <property type="term" value="F:ATP binding"/>
    <property type="evidence" value="ECO:0007669"/>
    <property type="project" value="InterPro"/>
</dbReference>
<proteinExistence type="predicted"/>
<feature type="compositionally biased region" description="Basic and acidic residues" evidence="1">
    <location>
        <begin position="371"/>
        <end position="382"/>
    </location>
</feature>
<feature type="region of interest" description="Disordered" evidence="1">
    <location>
        <begin position="166"/>
        <end position="228"/>
    </location>
</feature>
<evidence type="ECO:0000259" key="2">
    <source>
        <dbReference type="SMART" id="SM00808"/>
    </source>
</evidence>
<dbReference type="Gene3D" id="1.20.120.330">
    <property type="entry name" value="Nucleotidyltransferases domain 2"/>
    <property type="match status" value="1"/>
</dbReference>
<feature type="compositionally biased region" description="Polar residues" evidence="1">
    <location>
        <begin position="166"/>
        <end position="175"/>
    </location>
</feature>
<evidence type="ECO:0000313" key="4">
    <source>
        <dbReference type="Proteomes" id="UP001458880"/>
    </source>
</evidence>
<name>A0AAW1IE85_POPJA</name>
<reference evidence="3 4" key="1">
    <citation type="journal article" date="2024" name="BMC Genomics">
        <title>De novo assembly and annotation of Popillia japonica's genome with initial clues to its potential as an invasive pest.</title>
        <authorList>
            <person name="Cucini C."/>
            <person name="Boschi S."/>
            <person name="Funari R."/>
            <person name="Cardaioli E."/>
            <person name="Iannotti N."/>
            <person name="Marturano G."/>
            <person name="Paoli F."/>
            <person name="Bruttini M."/>
            <person name="Carapelli A."/>
            <person name="Frati F."/>
            <person name="Nardi F."/>
        </authorList>
    </citation>
    <scope>NUCLEOTIDE SEQUENCE [LARGE SCALE GENOMIC DNA]</scope>
    <source>
        <strain evidence="3">DMR45628</strain>
    </source>
</reference>
<dbReference type="AlphaFoldDB" id="A0AAW1IE85"/>
<comment type="caution">
    <text evidence="3">The sequence shown here is derived from an EMBL/GenBank/DDBJ whole genome shotgun (WGS) entry which is preliminary data.</text>
</comment>
<feature type="region of interest" description="Disordered" evidence="1">
    <location>
        <begin position="257"/>
        <end position="286"/>
    </location>
</feature>
<evidence type="ECO:0000313" key="3">
    <source>
        <dbReference type="EMBL" id="KAK9687825.1"/>
    </source>
</evidence>
<dbReference type="SMART" id="SM00808">
    <property type="entry name" value="FABD"/>
    <property type="match status" value="1"/>
</dbReference>
<gene>
    <name evidence="3" type="ORF">QE152_g35990</name>
</gene>
<feature type="compositionally biased region" description="Low complexity" evidence="1">
    <location>
        <begin position="29"/>
        <end position="38"/>
    </location>
</feature>
<feature type="region of interest" description="Disordered" evidence="1">
    <location>
        <begin position="740"/>
        <end position="767"/>
    </location>
</feature>
<feature type="region of interest" description="Disordered" evidence="1">
    <location>
        <begin position="594"/>
        <end position="642"/>
    </location>
</feature>
<dbReference type="Proteomes" id="UP001458880">
    <property type="component" value="Unassembled WGS sequence"/>
</dbReference>
<dbReference type="InterPro" id="IPR015015">
    <property type="entry name" value="F-actin-binding"/>
</dbReference>
<organism evidence="3 4">
    <name type="scientific">Popillia japonica</name>
    <name type="common">Japanese beetle</name>
    <dbReference type="NCBI Taxonomy" id="7064"/>
    <lineage>
        <taxon>Eukaryota</taxon>
        <taxon>Metazoa</taxon>
        <taxon>Ecdysozoa</taxon>
        <taxon>Arthropoda</taxon>
        <taxon>Hexapoda</taxon>
        <taxon>Insecta</taxon>
        <taxon>Pterygota</taxon>
        <taxon>Neoptera</taxon>
        <taxon>Endopterygota</taxon>
        <taxon>Coleoptera</taxon>
        <taxon>Polyphaga</taxon>
        <taxon>Scarabaeiformia</taxon>
        <taxon>Scarabaeidae</taxon>
        <taxon>Rutelinae</taxon>
        <taxon>Popillia</taxon>
    </lineage>
</organism>
<dbReference type="GO" id="GO:0004715">
    <property type="term" value="F:non-membrane spanning protein tyrosine kinase activity"/>
    <property type="evidence" value="ECO:0007669"/>
    <property type="project" value="InterPro"/>
</dbReference>
<feature type="compositionally biased region" description="Polar residues" evidence="1">
    <location>
        <begin position="383"/>
        <end position="404"/>
    </location>
</feature>
<evidence type="ECO:0000256" key="1">
    <source>
        <dbReference type="SAM" id="MobiDB-lite"/>
    </source>
</evidence>
<accession>A0AAW1IE85</accession>
<dbReference type="EMBL" id="JASPKY010000621">
    <property type="protein sequence ID" value="KAK9687825.1"/>
    <property type="molecule type" value="Genomic_DNA"/>
</dbReference>
<keyword evidence="4" id="KW-1185">Reference proteome</keyword>
<feature type="compositionally biased region" description="Basic and acidic residues" evidence="1">
    <location>
        <begin position="608"/>
        <end position="624"/>
    </location>
</feature>